<gene>
    <name evidence="1" type="ORF">QTO34_000803</name>
</gene>
<dbReference type="Proteomes" id="UP001177744">
    <property type="component" value="Unassembled WGS sequence"/>
</dbReference>
<proteinExistence type="predicted"/>
<sequence length="235" mass="26410">MEKVYCHYFVKLLESLPPPPEALKTAANHAKYYDVHNLYKSLSEVKSEVEMVIKTGRQIVQKKQTENPKELDERITALKLHYNELGAKVTERKQQLEKCLKLSRKMRKEMNALTEWLAATDMELTKRSAVEGMPSNLDSEVAWAKSLKQQQHTQHLAYGGPSLQAVCRGRGPVTQFTIMAGGDELVGDRLFRVLIGSGQHAVFVDARAGQGLGQIIEDAVLGACCDQWQSHHPEQ</sequence>
<dbReference type="AlphaFoldDB" id="A0AA40IC92"/>
<dbReference type="Gene3D" id="1.20.58.60">
    <property type="match status" value="1"/>
</dbReference>
<dbReference type="EMBL" id="JAULJE010000001">
    <property type="protein sequence ID" value="KAK1346943.1"/>
    <property type="molecule type" value="Genomic_DNA"/>
</dbReference>
<organism evidence="1 2">
    <name type="scientific">Cnephaeus nilssonii</name>
    <name type="common">Northern bat</name>
    <name type="synonym">Eptesicus nilssonii</name>
    <dbReference type="NCBI Taxonomy" id="3371016"/>
    <lineage>
        <taxon>Eukaryota</taxon>
        <taxon>Metazoa</taxon>
        <taxon>Chordata</taxon>
        <taxon>Craniata</taxon>
        <taxon>Vertebrata</taxon>
        <taxon>Euteleostomi</taxon>
        <taxon>Mammalia</taxon>
        <taxon>Eutheria</taxon>
        <taxon>Laurasiatheria</taxon>
        <taxon>Chiroptera</taxon>
        <taxon>Yangochiroptera</taxon>
        <taxon>Vespertilionidae</taxon>
        <taxon>Cnephaeus</taxon>
    </lineage>
</organism>
<evidence type="ECO:0000313" key="1">
    <source>
        <dbReference type="EMBL" id="KAK1346943.1"/>
    </source>
</evidence>
<accession>A0AA40IC92</accession>
<reference evidence="1" key="1">
    <citation type="submission" date="2023-06" db="EMBL/GenBank/DDBJ databases">
        <title>Reference genome for the Northern bat (Eptesicus nilssonii), a most northern bat species.</title>
        <authorList>
            <person name="Laine V.N."/>
            <person name="Pulliainen A.T."/>
            <person name="Lilley T.M."/>
        </authorList>
    </citation>
    <scope>NUCLEOTIDE SEQUENCE</scope>
    <source>
        <strain evidence="1">BLF_Eptnil</strain>
        <tissue evidence="1">Kidney</tissue>
    </source>
</reference>
<evidence type="ECO:0000313" key="2">
    <source>
        <dbReference type="Proteomes" id="UP001177744"/>
    </source>
</evidence>
<comment type="caution">
    <text evidence="1">The sequence shown here is derived from an EMBL/GenBank/DDBJ whole genome shotgun (WGS) entry which is preliminary data.</text>
</comment>
<name>A0AA40IC92_CNENI</name>
<dbReference type="SUPFAM" id="SSF46966">
    <property type="entry name" value="Spectrin repeat"/>
    <property type="match status" value="1"/>
</dbReference>
<protein>
    <submittedName>
        <fullName evidence="1">Uncharacterized protein</fullName>
    </submittedName>
</protein>
<keyword evidence="2" id="KW-1185">Reference proteome</keyword>